<dbReference type="InterPro" id="IPR040198">
    <property type="entry name" value="Fido_containing"/>
</dbReference>
<dbReference type="InterPro" id="IPR036597">
    <property type="entry name" value="Fido-like_dom_sf"/>
</dbReference>
<comment type="caution">
    <text evidence="4">The sequence shown here is derived from an EMBL/GenBank/DDBJ whole genome shotgun (WGS) entry which is preliminary data.</text>
</comment>
<protein>
    <recommendedName>
        <fullName evidence="3">Fido domain-containing protein</fullName>
    </recommendedName>
</protein>
<dbReference type="GO" id="GO:0005524">
    <property type="term" value="F:ATP binding"/>
    <property type="evidence" value="ECO:0007669"/>
    <property type="project" value="UniProtKB-KW"/>
</dbReference>
<dbReference type="PROSITE" id="PS51459">
    <property type="entry name" value="FIDO"/>
    <property type="match status" value="1"/>
</dbReference>
<dbReference type="PANTHER" id="PTHR13504">
    <property type="entry name" value="FIDO DOMAIN-CONTAINING PROTEIN DDB_G0283145"/>
    <property type="match status" value="1"/>
</dbReference>
<dbReference type="Gene3D" id="1.10.3290.10">
    <property type="entry name" value="Fido-like domain"/>
    <property type="match status" value="1"/>
</dbReference>
<proteinExistence type="predicted"/>
<evidence type="ECO:0000259" key="3">
    <source>
        <dbReference type="PROSITE" id="PS51459"/>
    </source>
</evidence>
<evidence type="ECO:0000256" key="1">
    <source>
        <dbReference type="PIRSR" id="PIRSR640198-1"/>
    </source>
</evidence>
<sequence length="505" mass="55688">MEKNVRWPLLVFGTSDPALNRQIWAARQRGELHEVASRIYSSDLTTAPAVLIRKNWLPVVQHLFPGALISHLSQLEGQPTADGHLFLTYKYTRNVALPGLVVHLLEGPGPLPGDAPFGGGSLLFASEARGLLENLQPGRVRQGGVSKSLLLETVEERLEMVLRIRGEEGLNILRDQAREVARALDWTAELAQLQRIAGALLTTQSSKILTSPVARARALGLPFDAGRVALFTTLLSALQAAVLPQRPDPAPTAAPFYTVAFFEAYFSNFIEGTEFQVDEAHRIVETGQLMGGRHADSHDVLSTYQLCSNVAEMRVVPQSAEDLLAILQRRHAQLMRARPDKRPGQWKEYANQADLISFVDPGLVRGTLHEGFKLYQNLKEPLARAMFMMFLISEVHPFDDGNGRLARLMMNAELVSAGQCRIIVTTHAREGYPDALRRLSQQSEPGLYIRMLSGAQQFVADVQFTSFEAVKAQLEAQNAFAEVSSQLRWQLVGPGRPLASPVGLG</sequence>
<organism evidence="4 5">
    <name type="scientific">Hymenobacter coccineus</name>
    <dbReference type="NCBI Taxonomy" id="1908235"/>
    <lineage>
        <taxon>Bacteria</taxon>
        <taxon>Pseudomonadati</taxon>
        <taxon>Bacteroidota</taxon>
        <taxon>Cytophagia</taxon>
        <taxon>Cytophagales</taxon>
        <taxon>Hymenobacteraceae</taxon>
        <taxon>Hymenobacter</taxon>
    </lineage>
</organism>
<reference evidence="4 5" key="1">
    <citation type="submission" date="2016-08" db="EMBL/GenBank/DDBJ databases">
        <title>Hymenobacter coccineus sp. nov., Hymenobacter lapidarius sp. nov. and Hymenobacter glacialis sp. nov., isolated from Antarctic soil.</title>
        <authorList>
            <person name="Sedlacek I."/>
            <person name="Kralova S."/>
            <person name="Kyrova K."/>
            <person name="Maslanova I."/>
            <person name="Stankova E."/>
            <person name="Vrbovska V."/>
            <person name="Nemec M."/>
            <person name="Bartak M."/>
            <person name="Svec P."/>
            <person name="Busse H.-J."/>
            <person name="Pantucek R."/>
        </authorList>
    </citation>
    <scope>NUCLEOTIDE SEQUENCE [LARGE SCALE GENOMIC DNA]</scope>
    <source>
        <strain evidence="4 5">CCM 8649</strain>
    </source>
</reference>
<dbReference type="RefSeq" id="WP_070740584.1">
    <property type="nucleotide sequence ID" value="NZ_MDZA01000035.1"/>
</dbReference>
<feature type="active site" evidence="1">
    <location>
        <position position="396"/>
    </location>
</feature>
<evidence type="ECO:0000256" key="2">
    <source>
        <dbReference type="PIRSR" id="PIRSR640198-2"/>
    </source>
</evidence>
<name>A0A1G1TLP2_9BACT</name>
<dbReference type="InterPro" id="IPR003812">
    <property type="entry name" value="Fido"/>
</dbReference>
<keyword evidence="2" id="KW-0547">Nucleotide-binding</keyword>
<dbReference type="AlphaFoldDB" id="A0A1G1TLP2"/>
<dbReference type="PANTHER" id="PTHR13504:SF38">
    <property type="entry name" value="FIDO DOMAIN-CONTAINING PROTEIN"/>
    <property type="match status" value="1"/>
</dbReference>
<dbReference type="OrthoDB" id="9814400at2"/>
<dbReference type="Proteomes" id="UP000177506">
    <property type="component" value="Unassembled WGS sequence"/>
</dbReference>
<keyword evidence="5" id="KW-1185">Reference proteome</keyword>
<dbReference type="Pfam" id="PF02661">
    <property type="entry name" value="Fic"/>
    <property type="match status" value="1"/>
</dbReference>
<dbReference type="SUPFAM" id="SSF140931">
    <property type="entry name" value="Fic-like"/>
    <property type="match status" value="1"/>
</dbReference>
<dbReference type="EMBL" id="MDZA01000035">
    <property type="protein sequence ID" value="OGX91761.1"/>
    <property type="molecule type" value="Genomic_DNA"/>
</dbReference>
<gene>
    <name evidence="4" type="ORF">BEN49_18595</name>
</gene>
<feature type="domain" description="Fido" evidence="3">
    <location>
        <begin position="322"/>
        <end position="461"/>
    </location>
</feature>
<keyword evidence="2" id="KW-0067">ATP-binding</keyword>
<evidence type="ECO:0000313" key="4">
    <source>
        <dbReference type="EMBL" id="OGX91761.1"/>
    </source>
</evidence>
<accession>A0A1G1TLP2</accession>
<evidence type="ECO:0000313" key="5">
    <source>
        <dbReference type="Proteomes" id="UP000177506"/>
    </source>
</evidence>
<feature type="binding site" evidence="2">
    <location>
        <begin position="400"/>
        <end position="407"/>
    </location>
    <ligand>
        <name>ATP</name>
        <dbReference type="ChEBI" id="CHEBI:30616"/>
    </ligand>
</feature>